<dbReference type="GO" id="GO:0004843">
    <property type="term" value="F:cysteine-type deubiquitinase activity"/>
    <property type="evidence" value="ECO:0007669"/>
    <property type="project" value="UniProtKB-UniRule"/>
</dbReference>
<dbReference type="InterPro" id="IPR029071">
    <property type="entry name" value="Ubiquitin-like_domsf"/>
</dbReference>
<evidence type="ECO:0000313" key="11">
    <source>
        <dbReference type="WBParaSite" id="ACRNAN_scaffold6784.g25822.t1"/>
    </source>
</evidence>
<dbReference type="Pfam" id="PF00240">
    <property type="entry name" value="ubiquitin"/>
    <property type="match status" value="1"/>
</dbReference>
<dbReference type="Pfam" id="PF00443">
    <property type="entry name" value="UCH"/>
    <property type="match status" value="1"/>
</dbReference>
<organism evidence="10 11">
    <name type="scientific">Acrobeloides nanus</name>
    <dbReference type="NCBI Taxonomy" id="290746"/>
    <lineage>
        <taxon>Eukaryota</taxon>
        <taxon>Metazoa</taxon>
        <taxon>Ecdysozoa</taxon>
        <taxon>Nematoda</taxon>
        <taxon>Chromadorea</taxon>
        <taxon>Rhabditida</taxon>
        <taxon>Tylenchina</taxon>
        <taxon>Cephalobomorpha</taxon>
        <taxon>Cephaloboidea</taxon>
        <taxon>Cephalobidae</taxon>
        <taxon>Acrobeloides</taxon>
    </lineage>
</organism>
<name>A0A914EAC9_9BILA</name>
<dbReference type="Gene3D" id="3.10.20.90">
    <property type="entry name" value="Phosphatidylinositol 3-kinase Catalytic Subunit, Chain A, domain 1"/>
    <property type="match status" value="1"/>
</dbReference>
<dbReference type="Proteomes" id="UP000887540">
    <property type="component" value="Unplaced"/>
</dbReference>
<dbReference type="PROSITE" id="PS50053">
    <property type="entry name" value="UBIQUITIN_2"/>
    <property type="match status" value="1"/>
</dbReference>
<dbReference type="SMART" id="SM00213">
    <property type="entry name" value="UBQ"/>
    <property type="match status" value="1"/>
</dbReference>
<accession>A0A914EAC9</accession>
<proteinExistence type="inferred from homology"/>
<evidence type="ECO:0000256" key="6">
    <source>
        <dbReference type="ARBA" id="ARBA00022807"/>
    </source>
</evidence>
<comment type="catalytic activity">
    <reaction evidence="1 7">
        <text>Thiol-dependent hydrolysis of ester, thioester, amide, peptide and isopeptide bonds formed by the C-terminal Gly of ubiquitin (a 76-residue protein attached to proteins as an intracellular targeting signal).</text>
        <dbReference type="EC" id="3.4.19.12"/>
    </reaction>
</comment>
<evidence type="ECO:0000256" key="3">
    <source>
        <dbReference type="ARBA" id="ARBA00022670"/>
    </source>
</evidence>
<keyword evidence="10" id="KW-1185">Reference proteome</keyword>
<dbReference type="CDD" id="cd16104">
    <property type="entry name" value="Ubl_USP14_like"/>
    <property type="match status" value="1"/>
</dbReference>
<dbReference type="EC" id="3.4.19.12" evidence="7"/>
<feature type="domain" description="USP" evidence="9">
    <location>
        <begin position="101"/>
        <end position="468"/>
    </location>
</feature>
<dbReference type="AlphaFoldDB" id="A0A914EAC9"/>
<reference evidence="11" key="1">
    <citation type="submission" date="2022-11" db="UniProtKB">
        <authorList>
            <consortium name="WormBaseParasite"/>
        </authorList>
    </citation>
    <scope>IDENTIFICATION</scope>
</reference>
<dbReference type="InterPro" id="IPR001394">
    <property type="entry name" value="Peptidase_C19_UCH"/>
</dbReference>
<evidence type="ECO:0000259" key="9">
    <source>
        <dbReference type="PROSITE" id="PS50235"/>
    </source>
</evidence>
<dbReference type="WBParaSite" id="ACRNAN_scaffold6784.g25822.t1">
    <property type="protein sequence ID" value="ACRNAN_scaffold6784.g25822.t1"/>
    <property type="gene ID" value="ACRNAN_scaffold6784.g25822"/>
</dbReference>
<dbReference type="GO" id="GO:0061136">
    <property type="term" value="P:regulation of proteasomal protein catabolic process"/>
    <property type="evidence" value="ECO:0007669"/>
    <property type="project" value="TreeGrafter"/>
</dbReference>
<dbReference type="InterPro" id="IPR000626">
    <property type="entry name" value="Ubiquitin-like_dom"/>
</dbReference>
<evidence type="ECO:0000259" key="8">
    <source>
        <dbReference type="PROSITE" id="PS50053"/>
    </source>
</evidence>
<keyword evidence="4 7" id="KW-0833">Ubl conjugation pathway</keyword>
<dbReference type="InterPro" id="IPR018200">
    <property type="entry name" value="USP_CS"/>
</dbReference>
<keyword evidence="3 7" id="KW-0645">Protease</keyword>
<dbReference type="PANTHER" id="PTHR43982">
    <property type="entry name" value="UBIQUITIN CARBOXYL-TERMINAL HYDROLASE"/>
    <property type="match status" value="1"/>
</dbReference>
<dbReference type="PROSITE" id="PS00972">
    <property type="entry name" value="USP_1"/>
    <property type="match status" value="1"/>
</dbReference>
<dbReference type="PROSITE" id="PS50235">
    <property type="entry name" value="USP_3"/>
    <property type="match status" value="1"/>
</dbReference>
<evidence type="ECO:0000256" key="4">
    <source>
        <dbReference type="ARBA" id="ARBA00022786"/>
    </source>
</evidence>
<protein>
    <recommendedName>
        <fullName evidence="7">Ubiquitin carboxyl-terminal hydrolase</fullName>
        <ecNumber evidence="7">3.4.19.12</ecNumber>
    </recommendedName>
</protein>
<feature type="domain" description="Ubiquitin-like" evidence="8">
    <location>
        <begin position="2"/>
        <end position="69"/>
    </location>
</feature>
<evidence type="ECO:0000256" key="2">
    <source>
        <dbReference type="ARBA" id="ARBA00008739"/>
    </source>
</evidence>
<dbReference type="CDD" id="cd02657">
    <property type="entry name" value="Peptidase_C19A"/>
    <property type="match status" value="1"/>
</dbReference>
<dbReference type="Gene3D" id="3.90.70.10">
    <property type="entry name" value="Cysteine proteinases"/>
    <property type="match status" value="1"/>
</dbReference>
<dbReference type="GO" id="GO:0016579">
    <property type="term" value="P:protein deubiquitination"/>
    <property type="evidence" value="ECO:0007669"/>
    <property type="project" value="InterPro"/>
</dbReference>
<evidence type="ECO:0000256" key="1">
    <source>
        <dbReference type="ARBA" id="ARBA00000707"/>
    </source>
</evidence>
<dbReference type="PROSITE" id="PS00973">
    <property type="entry name" value="USP_2"/>
    <property type="match status" value="1"/>
</dbReference>
<dbReference type="GO" id="GO:0070628">
    <property type="term" value="F:proteasome binding"/>
    <property type="evidence" value="ECO:0007669"/>
    <property type="project" value="TreeGrafter"/>
</dbReference>
<dbReference type="SUPFAM" id="SSF54001">
    <property type="entry name" value="Cysteine proteinases"/>
    <property type="match status" value="1"/>
</dbReference>
<sequence>MPKVFVKWGKEKFELEADPAEMPLLFKSQLFGLTGVPPERQKVMIKGKTLPDDSWNGISLSNGATIMMMGSSEAVPEKPVYDKKGADNDSANEEEQLVYPKGLKNLGNTCYMNATLQCLRVIPELEESLKSYSVQPATPAPSKLITASVKNLFHDLKVSQERDGDSVVPFIMVNVLHSTFPQFATRTEQGIFQQQDANECWTEVLRMLANEVDYKPPYAESSVKIAQFLQGQFAVSLTNLEDPEEPPTSTTEPFMQLSCFLTQEVKYLQSGIKSKLIEEIEKHSENLGRNARYEKKCLINRLPAYLSIQMVRFFYKERDNVNAKILKDVKFPITLDLFDMCTPELQSKLLPMREAFKDYEDKQIERMRQVKLGELEPQKPNAVFEYEPFSFSDDPGSNNSGFYELKAIVTHKGRSSNSGHYVAWVRLAENKWAMLDDDQVHPVLEEDVLKLSGGGDWHCAYVLLYGPKRLKKM</sequence>
<evidence type="ECO:0000256" key="7">
    <source>
        <dbReference type="RuleBase" id="RU366025"/>
    </source>
</evidence>
<keyword evidence="5 7" id="KW-0378">Hydrolase</keyword>
<dbReference type="SUPFAM" id="SSF54236">
    <property type="entry name" value="Ubiquitin-like"/>
    <property type="match status" value="1"/>
</dbReference>
<dbReference type="InterPro" id="IPR044635">
    <property type="entry name" value="UBP14-like"/>
</dbReference>
<keyword evidence="6 7" id="KW-0788">Thiol protease</keyword>
<comment type="similarity">
    <text evidence="2">Belongs to the peptidase C19 family. USP14/UBP6 subfamily.</text>
</comment>
<dbReference type="FunFam" id="3.90.70.10:FF:000032">
    <property type="entry name" value="Ubiquitin carboxyl-terminal hydrolase 14"/>
    <property type="match status" value="1"/>
</dbReference>
<dbReference type="InterPro" id="IPR028889">
    <property type="entry name" value="USP"/>
</dbReference>
<dbReference type="InterPro" id="IPR038765">
    <property type="entry name" value="Papain-like_cys_pep_sf"/>
</dbReference>
<dbReference type="GO" id="GO:0043161">
    <property type="term" value="P:proteasome-mediated ubiquitin-dependent protein catabolic process"/>
    <property type="evidence" value="ECO:0007669"/>
    <property type="project" value="InterPro"/>
</dbReference>
<dbReference type="PANTHER" id="PTHR43982:SF1">
    <property type="entry name" value="UBIQUITIN CARBOXYL-TERMINAL HYDROLASE 14"/>
    <property type="match status" value="1"/>
</dbReference>
<evidence type="ECO:0000313" key="10">
    <source>
        <dbReference type="Proteomes" id="UP000887540"/>
    </source>
</evidence>
<evidence type="ECO:0000256" key="5">
    <source>
        <dbReference type="ARBA" id="ARBA00022801"/>
    </source>
</evidence>